<reference evidence="4 5" key="1">
    <citation type="submission" date="2018-10" db="EMBL/GenBank/DDBJ databases">
        <title>Ulvibacterium marinum gen. nov., sp. nov., a novel marine bacterium of the family Flavobacteriaceae, isolated from a culture of the green alga Ulva prolifera.</title>
        <authorList>
            <person name="Zhang Z."/>
        </authorList>
    </citation>
    <scope>NUCLEOTIDE SEQUENCE [LARGE SCALE GENOMIC DNA]</scope>
    <source>
        <strain evidence="4 5">CCMM003</strain>
    </source>
</reference>
<organism evidence="4 5">
    <name type="scientific">Ulvibacterium marinum</name>
    <dbReference type="NCBI Taxonomy" id="2419782"/>
    <lineage>
        <taxon>Bacteria</taxon>
        <taxon>Pseudomonadati</taxon>
        <taxon>Bacteroidota</taxon>
        <taxon>Flavobacteriia</taxon>
        <taxon>Flavobacteriales</taxon>
        <taxon>Flavobacteriaceae</taxon>
        <taxon>Ulvibacterium</taxon>
    </lineage>
</organism>
<feature type="signal peptide" evidence="2">
    <location>
        <begin position="1"/>
        <end position="21"/>
    </location>
</feature>
<keyword evidence="5" id="KW-1185">Reference proteome</keyword>
<dbReference type="Proteomes" id="UP000276603">
    <property type="component" value="Unassembled WGS sequence"/>
</dbReference>
<evidence type="ECO:0000259" key="3">
    <source>
        <dbReference type="Pfam" id="PF14240"/>
    </source>
</evidence>
<dbReference type="PANTHER" id="PTHR30289:SF8">
    <property type="entry name" value="YHYH DOMAIN-CONTAINING PROTEIN"/>
    <property type="match status" value="1"/>
</dbReference>
<name>A0A3B0C0Q2_9FLAO</name>
<feature type="transmembrane region" description="Helical" evidence="1">
    <location>
        <begin position="137"/>
        <end position="154"/>
    </location>
</feature>
<dbReference type="Pfam" id="PF14240">
    <property type="entry name" value="YHYH"/>
    <property type="match status" value="1"/>
</dbReference>
<protein>
    <submittedName>
        <fullName evidence="4">YHYH protein</fullName>
    </submittedName>
</protein>
<gene>
    <name evidence="4" type="ORF">D7Z94_22255</name>
</gene>
<keyword evidence="1" id="KW-0812">Transmembrane</keyword>
<evidence type="ECO:0000313" key="4">
    <source>
        <dbReference type="EMBL" id="RKN77944.1"/>
    </source>
</evidence>
<accession>A0A3B0C0Q2</accession>
<feature type="domain" description="YHYH" evidence="3">
    <location>
        <begin position="240"/>
        <end position="335"/>
    </location>
</feature>
<comment type="caution">
    <text evidence="4">The sequence shown here is derived from an EMBL/GenBank/DDBJ whole genome shotgun (WGS) entry which is preliminary data.</text>
</comment>
<keyword evidence="1" id="KW-0472">Membrane</keyword>
<keyword evidence="2" id="KW-0732">Signal</keyword>
<evidence type="ECO:0000256" key="1">
    <source>
        <dbReference type="SAM" id="Phobius"/>
    </source>
</evidence>
<dbReference type="InterPro" id="IPR025924">
    <property type="entry name" value="YHYH_dom"/>
</dbReference>
<feature type="transmembrane region" description="Helical" evidence="1">
    <location>
        <begin position="113"/>
        <end position="132"/>
    </location>
</feature>
<dbReference type="RefSeq" id="WP_120713841.1">
    <property type="nucleotide sequence ID" value="NZ_RBCJ01000005.1"/>
</dbReference>
<keyword evidence="1" id="KW-1133">Transmembrane helix</keyword>
<proteinExistence type="predicted"/>
<dbReference type="EMBL" id="RBCJ01000005">
    <property type="protein sequence ID" value="RKN77944.1"/>
    <property type="molecule type" value="Genomic_DNA"/>
</dbReference>
<dbReference type="OrthoDB" id="665834at2"/>
<dbReference type="PANTHER" id="PTHR30289">
    <property type="entry name" value="UNCHARACTERIZED PROTEIN YBCL-RELATED"/>
    <property type="match status" value="1"/>
</dbReference>
<sequence length="457" mass="50536">MRARTYLISLILLLLTLSLHAHKGGHGHRNTKEWSIEGNKIEASFLAFKDGLVFLETKTGELVIEELSAFTMHDRLLIEEKINRIKSINQVSGNSGIVVAKHERGPENNGFSMNYFLIALSAVSFFIFAYFFRRKRMLTASMGIASFLIIMVFACGNSDDNGDTDDSAEDDNPIVSSVPANDVDALQELFGLFSNVTTDFDDTYFYVSSAGLPDHDMMVGITNWQQQVPIPQDYTGGNSWAFPIQPVLAETPLSSSEHFLRGAIAIAVNGIPVFNPLNNRGEDALAIGELDQWGGHCGRADDYHYHVPPTHLEATVGADQPVAYALDGFPVYGETTEELDEYLGKFNEDGSYQYHTTDTAPYFIAGMRGQVTLDPNTTAPEDQILPQAMTREVRPALTPLAGAVITDFNATGTNAYSLEYQIGTDTYYTNYSWDENGLYTYEYVDADGTVTTATYQK</sequence>
<feature type="chain" id="PRO_5017436577" evidence="2">
    <location>
        <begin position="22"/>
        <end position="457"/>
    </location>
</feature>
<evidence type="ECO:0000256" key="2">
    <source>
        <dbReference type="SAM" id="SignalP"/>
    </source>
</evidence>
<evidence type="ECO:0000313" key="5">
    <source>
        <dbReference type="Proteomes" id="UP000276603"/>
    </source>
</evidence>
<dbReference type="AlphaFoldDB" id="A0A3B0C0Q2"/>